<keyword evidence="2" id="KW-1185">Reference proteome</keyword>
<protein>
    <submittedName>
        <fullName evidence="1">Uncharacterized protein</fullName>
    </submittedName>
</protein>
<reference evidence="1" key="1">
    <citation type="journal article" date="2020" name="Stud. Mycol.">
        <title>101 Dothideomycetes genomes: a test case for predicting lifestyles and emergence of pathogens.</title>
        <authorList>
            <person name="Haridas S."/>
            <person name="Albert R."/>
            <person name="Binder M."/>
            <person name="Bloem J."/>
            <person name="Labutti K."/>
            <person name="Salamov A."/>
            <person name="Andreopoulos B."/>
            <person name="Baker S."/>
            <person name="Barry K."/>
            <person name="Bills G."/>
            <person name="Bluhm B."/>
            <person name="Cannon C."/>
            <person name="Castanera R."/>
            <person name="Culley D."/>
            <person name="Daum C."/>
            <person name="Ezra D."/>
            <person name="Gonzalez J."/>
            <person name="Henrissat B."/>
            <person name="Kuo A."/>
            <person name="Liang C."/>
            <person name="Lipzen A."/>
            <person name="Lutzoni F."/>
            <person name="Magnuson J."/>
            <person name="Mondo S."/>
            <person name="Nolan M."/>
            <person name="Ohm R."/>
            <person name="Pangilinan J."/>
            <person name="Park H.-J."/>
            <person name="Ramirez L."/>
            <person name="Alfaro M."/>
            <person name="Sun H."/>
            <person name="Tritt A."/>
            <person name="Yoshinaga Y."/>
            <person name="Zwiers L.-H."/>
            <person name="Turgeon B."/>
            <person name="Goodwin S."/>
            <person name="Spatafora J."/>
            <person name="Crous P."/>
            <person name="Grigoriev I."/>
        </authorList>
    </citation>
    <scope>NUCLEOTIDE SEQUENCE</scope>
    <source>
        <strain evidence="1">CBS 525.71</strain>
    </source>
</reference>
<dbReference type="EMBL" id="MU006724">
    <property type="protein sequence ID" value="KAF2625736.1"/>
    <property type="molecule type" value="Genomic_DNA"/>
</dbReference>
<evidence type="ECO:0000313" key="1">
    <source>
        <dbReference type="EMBL" id="KAF2625736.1"/>
    </source>
</evidence>
<gene>
    <name evidence="1" type="ORF">BU25DRAFT_412392</name>
</gene>
<organism evidence="1 2">
    <name type="scientific">Macroventuria anomochaeta</name>
    <dbReference type="NCBI Taxonomy" id="301207"/>
    <lineage>
        <taxon>Eukaryota</taxon>
        <taxon>Fungi</taxon>
        <taxon>Dikarya</taxon>
        <taxon>Ascomycota</taxon>
        <taxon>Pezizomycotina</taxon>
        <taxon>Dothideomycetes</taxon>
        <taxon>Pleosporomycetidae</taxon>
        <taxon>Pleosporales</taxon>
        <taxon>Pleosporineae</taxon>
        <taxon>Didymellaceae</taxon>
        <taxon>Macroventuria</taxon>
    </lineage>
</organism>
<proteinExistence type="predicted"/>
<evidence type="ECO:0000313" key="2">
    <source>
        <dbReference type="Proteomes" id="UP000799754"/>
    </source>
</evidence>
<accession>A0ACB6RUY1</accession>
<comment type="caution">
    <text evidence="1">The sequence shown here is derived from an EMBL/GenBank/DDBJ whole genome shotgun (WGS) entry which is preliminary data.</text>
</comment>
<name>A0ACB6RUY1_9PLEO</name>
<dbReference type="Proteomes" id="UP000799754">
    <property type="component" value="Unassembled WGS sequence"/>
</dbReference>
<sequence>MDPAVLCATALQGFRWRTSAAGRSACRPLLGSGESSLGKAAEARAPASRLELRLQLPVDITVGVPSDAIDHSLCGTPLEHQASTTTYYVIPRAYSVGQSQPCSMDQERRRE</sequence>